<keyword evidence="3" id="KW-0175">Coiled coil</keyword>
<dbReference type="Pfam" id="PF02321">
    <property type="entry name" value="OEP"/>
    <property type="match status" value="2"/>
</dbReference>
<dbReference type="GO" id="GO:0005886">
    <property type="term" value="C:plasma membrane"/>
    <property type="evidence" value="ECO:0007669"/>
    <property type="project" value="UniProtKB-SubCell"/>
</dbReference>
<sequence length="490" mass="53947">MSEKIKNRYERRVPGRYHAIIILIGLLVLAGCATVGPDYVPPELQLPKQWNSISGDAQKQNAKQLAKWWEALNDPMLTSLINRAAADNLDIKEARSRVRQARLQRLKTKSSLFPMLDASGAARKSYNSNSRDESELYTAGFDAGWELDLFGGIRRAVEASQADLEAENESLHDVMVTLLAEVAVNYIDLRTYQARLTVAKSNVASQQETWELLNALSQAGRGDELALTQARYNLESSRSRIPDLNTGLEAAINRLSVLIGQAPGSLRAELADVRPIPSVSIELAVGVPADVIRQRPDIRQAERELAAQTARIGEAEADLYPKFTLSGSIGLEALSLDKLFSSTDQNWAFGPSFSWPIFNADNIRNNVKVQAELQNQAFIRYEAAVLSALEDIENALVTYANEQQKLKNLQIAADAARSAAELAEQQYTTGMVGFSDVLDAQRSLLSFENDLVETRGSVLSDLIRLYKALGGGWQSISNRSNPSLSKINKG</sequence>
<dbReference type="SUPFAM" id="SSF56954">
    <property type="entry name" value="Outer membrane efflux proteins (OEP)"/>
    <property type="match status" value="1"/>
</dbReference>
<keyword evidence="2 4" id="KW-0472">Membrane</keyword>
<dbReference type="KEGG" id="dmm:dnm_016830"/>
<dbReference type="EMBL" id="CP061800">
    <property type="protein sequence ID" value="QTA85669.1"/>
    <property type="molecule type" value="Genomic_DNA"/>
</dbReference>
<name>A0A975BH69_9BACT</name>
<keyword evidence="4" id="KW-1133">Transmembrane helix</keyword>
<dbReference type="InterPro" id="IPR010131">
    <property type="entry name" value="MdtP/NodT-like"/>
</dbReference>
<proteinExistence type="inferred from homology"/>
<dbReference type="PROSITE" id="PS51257">
    <property type="entry name" value="PROKAR_LIPOPROTEIN"/>
    <property type="match status" value="1"/>
</dbReference>
<comment type="subcellular location">
    <subcellularLocation>
        <location evidence="2">Cell membrane</location>
        <topology evidence="2">Lipid-anchor</topology>
    </subcellularLocation>
</comment>
<organism evidence="5 6">
    <name type="scientific">Desulfonema magnum</name>
    <dbReference type="NCBI Taxonomy" id="45655"/>
    <lineage>
        <taxon>Bacteria</taxon>
        <taxon>Pseudomonadati</taxon>
        <taxon>Thermodesulfobacteriota</taxon>
        <taxon>Desulfobacteria</taxon>
        <taxon>Desulfobacterales</taxon>
        <taxon>Desulfococcaceae</taxon>
        <taxon>Desulfonema</taxon>
    </lineage>
</organism>
<comment type="similarity">
    <text evidence="1 2">Belongs to the outer membrane factor (OMF) (TC 1.B.17) family.</text>
</comment>
<feature type="transmembrane region" description="Helical" evidence="4">
    <location>
        <begin position="20"/>
        <end position="40"/>
    </location>
</feature>
<evidence type="ECO:0000256" key="1">
    <source>
        <dbReference type="ARBA" id="ARBA00007613"/>
    </source>
</evidence>
<evidence type="ECO:0000256" key="3">
    <source>
        <dbReference type="SAM" id="Coils"/>
    </source>
</evidence>
<dbReference type="RefSeq" id="WP_207681628.1">
    <property type="nucleotide sequence ID" value="NZ_CP061800.1"/>
</dbReference>
<reference evidence="5" key="1">
    <citation type="journal article" date="2021" name="Microb. Physiol.">
        <title>Proteogenomic Insights into the Physiology of Marine, Sulfate-Reducing, Filamentous Desulfonema limicola and Desulfonema magnum.</title>
        <authorList>
            <person name="Schnaars V."/>
            <person name="Wohlbrand L."/>
            <person name="Scheve S."/>
            <person name="Hinrichs C."/>
            <person name="Reinhardt R."/>
            <person name="Rabus R."/>
        </authorList>
    </citation>
    <scope>NUCLEOTIDE SEQUENCE</scope>
    <source>
        <strain evidence="5">4be13</strain>
    </source>
</reference>
<protein>
    <submittedName>
        <fullName evidence="5">Efflux transporter, RND family</fullName>
    </submittedName>
</protein>
<evidence type="ECO:0000256" key="4">
    <source>
        <dbReference type="SAM" id="Phobius"/>
    </source>
</evidence>
<dbReference type="PANTHER" id="PTHR30203:SF31">
    <property type="entry name" value="RND EFFLUX SYSTEM, OUTER MEMBRANE LIPOPROTEIN, NODT"/>
    <property type="match status" value="1"/>
</dbReference>
<keyword evidence="6" id="KW-1185">Reference proteome</keyword>
<keyword evidence="2" id="KW-0449">Lipoprotein</keyword>
<keyword evidence="2 4" id="KW-0812">Transmembrane</keyword>
<dbReference type="Gene3D" id="2.20.200.10">
    <property type="entry name" value="Outer membrane efflux proteins (OEP)"/>
    <property type="match status" value="1"/>
</dbReference>
<accession>A0A975BH69</accession>
<dbReference type="Proteomes" id="UP000663722">
    <property type="component" value="Chromosome"/>
</dbReference>
<dbReference type="NCBIfam" id="TIGR01845">
    <property type="entry name" value="outer_NodT"/>
    <property type="match status" value="1"/>
</dbReference>
<dbReference type="Gene3D" id="1.20.1600.10">
    <property type="entry name" value="Outer membrane efflux proteins (OEP)"/>
    <property type="match status" value="1"/>
</dbReference>
<dbReference type="PANTHER" id="PTHR30203">
    <property type="entry name" value="OUTER MEMBRANE CATION EFFLUX PROTEIN"/>
    <property type="match status" value="1"/>
</dbReference>
<dbReference type="GO" id="GO:0015562">
    <property type="term" value="F:efflux transmembrane transporter activity"/>
    <property type="evidence" value="ECO:0007669"/>
    <property type="project" value="InterPro"/>
</dbReference>
<evidence type="ECO:0000313" key="6">
    <source>
        <dbReference type="Proteomes" id="UP000663722"/>
    </source>
</evidence>
<evidence type="ECO:0000256" key="2">
    <source>
        <dbReference type="RuleBase" id="RU362097"/>
    </source>
</evidence>
<gene>
    <name evidence="5" type="ORF">dnm_016830</name>
</gene>
<evidence type="ECO:0000313" key="5">
    <source>
        <dbReference type="EMBL" id="QTA85669.1"/>
    </source>
</evidence>
<keyword evidence="2" id="KW-1134">Transmembrane beta strand</keyword>
<feature type="coiled-coil region" evidence="3">
    <location>
        <begin position="389"/>
        <end position="426"/>
    </location>
</feature>
<dbReference type="InterPro" id="IPR003423">
    <property type="entry name" value="OMP_efflux"/>
</dbReference>
<dbReference type="AlphaFoldDB" id="A0A975BH69"/>
<keyword evidence="2" id="KW-0564">Palmitate</keyword>